<dbReference type="PIRSF" id="PIRSF035805">
    <property type="entry name" value="TK_cell"/>
    <property type="match status" value="1"/>
</dbReference>
<keyword evidence="4" id="KW-0479">Metal-binding</keyword>
<dbReference type="GO" id="GO:0005524">
    <property type="term" value="F:ATP binding"/>
    <property type="evidence" value="ECO:0007669"/>
    <property type="project" value="UniProtKB-KW"/>
</dbReference>
<evidence type="ECO:0000256" key="7">
    <source>
        <dbReference type="ARBA" id="ARBA00022833"/>
    </source>
</evidence>
<evidence type="ECO:0000256" key="11">
    <source>
        <dbReference type="PIRSR" id="PIRSR035805-1"/>
    </source>
</evidence>
<protein>
    <recommendedName>
        <fullName evidence="13">Thymidine kinase</fullName>
        <ecNumber evidence="13">2.7.1.21</ecNumber>
    </recommendedName>
</protein>
<evidence type="ECO:0000256" key="13">
    <source>
        <dbReference type="RuleBase" id="RU000544"/>
    </source>
</evidence>
<evidence type="ECO:0000256" key="4">
    <source>
        <dbReference type="ARBA" id="ARBA00022723"/>
    </source>
</evidence>
<organism evidence="15 16">
    <name type="scientific">Stegodyphus mimosarum</name>
    <name type="common">African social velvet spider</name>
    <dbReference type="NCBI Taxonomy" id="407821"/>
    <lineage>
        <taxon>Eukaryota</taxon>
        <taxon>Metazoa</taxon>
        <taxon>Ecdysozoa</taxon>
        <taxon>Arthropoda</taxon>
        <taxon>Chelicerata</taxon>
        <taxon>Arachnida</taxon>
        <taxon>Araneae</taxon>
        <taxon>Araneomorphae</taxon>
        <taxon>Entelegynae</taxon>
        <taxon>Eresoidea</taxon>
        <taxon>Eresidae</taxon>
        <taxon>Stegodyphus</taxon>
    </lineage>
</organism>
<dbReference type="GO" id="GO:0046872">
    <property type="term" value="F:metal ion binding"/>
    <property type="evidence" value="ECO:0007669"/>
    <property type="project" value="UniProtKB-KW"/>
</dbReference>
<accession>A0A087UUX3</accession>
<feature type="non-terminal residue" evidence="15">
    <location>
        <position position="202"/>
    </location>
</feature>
<comment type="similarity">
    <text evidence="1 14">Belongs to the thymidine kinase family.</text>
</comment>
<evidence type="ECO:0000313" key="16">
    <source>
        <dbReference type="Proteomes" id="UP000054359"/>
    </source>
</evidence>
<reference evidence="15 16" key="1">
    <citation type="submission" date="2013-11" db="EMBL/GenBank/DDBJ databases">
        <title>Genome sequencing of Stegodyphus mimosarum.</title>
        <authorList>
            <person name="Bechsgaard J."/>
        </authorList>
    </citation>
    <scope>NUCLEOTIDE SEQUENCE [LARGE SCALE GENOMIC DNA]</scope>
</reference>
<evidence type="ECO:0000256" key="2">
    <source>
        <dbReference type="ARBA" id="ARBA00022634"/>
    </source>
</evidence>
<keyword evidence="6 13" id="KW-0418">Kinase</keyword>
<dbReference type="Pfam" id="PF00265">
    <property type="entry name" value="TK"/>
    <property type="match status" value="1"/>
</dbReference>
<dbReference type="FunFam" id="3.40.50.300:FF:000761">
    <property type="entry name" value="Thymidine kinase"/>
    <property type="match status" value="1"/>
</dbReference>
<keyword evidence="16" id="KW-1185">Reference proteome</keyword>
<comment type="catalytic activity">
    <reaction evidence="10">
        <text>thymidine + ATP = dTMP + ADP + H(+)</text>
        <dbReference type="Rhea" id="RHEA:19129"/>
        <dbReference type="ChEBI" id="CHEBI:15378"/>
        <dbReference type="ChEBI" id="CHEBI:17748"/>
        <dbReference type="ChEBI" id="CHEBI:30616"/>
        <dbReference type="ChEBI" id="CHEBI:63528"/>
        <dbReference type="ChEBI" id="CHEBI:456216"/>
        <dbReference type="EC" id="2.7.1.21"/>
    </reaction>
    <physiologicalReaction direction="left-to-right" evidence="10">
        <dbReference type="Rhea" id="RHEA:19130"/>
    </physiologicalReaction>
</comment>
<dbReference type="OMA" id="EAYEPRC"/>
<evidence type="ECO:0000256" key="10">
    <source>
        <dbReference type="ARBA" id="ARBA00048113"/>
    </source>
</evidence>
<evidence type="ECO:0000313" key="15">
    <source>
        <dbReference type="EMBL" id="KFM81162.1"/>
    </source>
</evidence>
<evidence type="ECO:0000256" key="1">
    <source>
        <dbReference type="ARBA" id="ARBA00007587"/>
    </source>
</evidence>
<dbReference type="Proteomes" id="UP000054359">
    <property type="component" value="Unassembled WGS sequence"/>
</dbReference>
<dbReference type="SUPFAM" id="SSF52540">
    <property type="entry name" value="P-loop containing nucleoside triphosphate hydrolases"/>
    <property type="match status" value="1"/>
</dbReference>
<evidence type="ECO:0000256" key="6">
    <source>
        <dbReference type="ARBA" id="ARBA00022777"/>
    </source>
</evidence>
<dbReference type="InterPro" id="IPR027417">
    <property type="entry name" value="P-loop_NTPase"/>
</dbReference>
<keyword evidence="3 13" id="KW-0808">Transferase</keyword>
<dbReference type="GO" id="GO:0046104">
    <property type="term" value="P:thymidine metabolic process"/>
    <property type="evidence" value="ECO:0007669"/>
    <property type="project" value="TreeGrafter"/>
</dbReference>
<evidence type="ECO:0000256" key="3">
    <source>
        <dbReference type="ARBA" id="ARBA00022679"/>
    </source>
</evidence>
<dbReference type="PANTHER" id="PTHR11441:SF0">
    <property type="entry name" value="THYMIDINE KINASE, CYTOSOLIC"/>
    <property type="match status" value="1"/>
</dbReference>
<feature type="binding site" evidence="12">
    <location>
        <position position="182"/>
    </location>
    <ligand>
        <name>substrate</name>
    </ligand>
</feature>
<dbReference type="OrthoDB" id="439028at2759"/>
<evidence type="ECO:0000256" key="5">
    <source>
        <dbReference type="ARBA" id="ARBA00022741"/>
    </source>
</evidence>
<keyword evidence="8 13" id="KW-0067">ATP-binding</keyword>
<dbReference type="InterPro" id="IPR001267">
    <property type="entry name" value="Thymidine_kinase"/>
</dbReference>
<evidence type="ECO:0000256" key="9">
    <source>
        <dbReference type="ARBA" id="ARBA00046642"/>
    </source>
</evidence>
<dbReference type="AlphaFoldDB" id="A0A087UUX3"/>
<dbReference type="Gene3D" id="3.30.60.20">
    <property type="match status" value="1"/>
</dbReference>
<keyword evidence="7" id="KW-0862">Zinc</keyword>
<feature type="active site" description="Proton acceptor" evidence="11">
    <location>
        <position position="99"/>
    </location>
</feature>
<dbReference type="SUPFAM" id="SSF57716">
    <property type="entry name" value="Glucocorticoid receptor-like (DNA-binding domain)"/>
    <property type="match status" value="1"/>
</dbReference>
<keyword evidence="5 13" id="KW-0547">Nucleotide-binding</keyword>
<evidence type="ECO:0000256" key="8">
    <source>
        <dbReference type="ARBA" id="ARBA00022840"/>
    </source>
</evidence>
<dbReference type="FunFam" id="3.30.60.20:FF:000028">
    <property type="entry name" value="Thymidine kinase"/>
    <property type="match status" value="1"/>
</dbReference>
<evidence type="ECO:0000256" key="14">
    <source>
        <dbReference type="RuleBase" id="RU004165"/>
    </source>
</evidence>
<dbReference type="EC" id="2.7.1.21" evidence="13"/>
<keyword evidence="2 13" id="KW-0237">DNA synthesis</keyword>
<dbReference type="Gene3D" id="3.40.50.300">
    <property type="entry name" value="P-loop containing nucleotide triphosphate hydrolases"/>
    <property type="match status" value="1"/>
</dbReference>
<evidence type="ECO:0000256" key="12">
    <source>
        <dbReference type="PIRSR" id="PIRSR035805-2"/>
    </source>
</evidence>
<sequence>MLVYGPNNNTIFRSPRPNGQIQVIFGPMFSGKTTELIRRLKRYQIANHSCLIIKYANDMRYDAVNIATHDRQTFSAVSSTSLTDLKSDAENHSVIGIDEGQFFPDIVSFAEEMANKGKIVIVAALDGTFQRKGFGEILQLVPLAESVIKLTAVCMLCYEEASFTKRIGTETELEVIGGTDKYMAVCRRCYDISSSQVKPELD</sequence>
<dbReference type="InterPro" id="IPR020633">
    <property type="entry name" value="Thymidine_kinase_CS"/>
</dbReference>
<gene>
    <name evidence="15" type="ORF">X975_10436</name>
</gene>
<dbReference type="GO" id="GO:0004797">
    <property type="term" value="F:thymidine kinase activity"/>
    <property type="evidence" value="ECO:0007669"/>
    <property type="project" value="UniProtKB-EC"/>
</dbReference>
<dbReference type="PROSITE" id="PS00603">
    <property type="entry name" value="TK_CELLULAR_TYPE"/>
    <property type="match status" value="1"/>
</dbReference>
<comment type="subunit">
    <text evidence="9">Homotetramer. Tetramerization from dimerization is induced by ATP and increases catalytic efficiency due to a high affinity for thymidine. Tetramerization is inhibited by phosphorylation at Ser-13. Interacts (via the KEN box) with FZR1.</text>
</comment>
<proteinExistence type="inferred from homology"/>
<dbReference type="STRING" id="407821.A0A087UUX3"/>
<dbReference type="GO" id="GO:0071897">
    <property type="term" value="P:DNA biosynthetic process"/>
    <property type="evidence" value="ECO:0007669"/>
    <property type="project" value="UniProtKB-KW"/>
</dbReference>
<dbReference type="EMBL" id="KK121769">
    <property type="protein sequence ID" value="KFM81162.1"/>
    <property type="molecule type" value="Genomic_DNA"/>
</dbReference>
<name>A0A087UUX3_STEMI</name>
<dbReference type="PANTHER" id="PTHR11441">
    <property type="entry name" value="THYMIDINE KINASE"/>
    <property type="match status" value="1"/>
</dbReference>